<dbReference type="PATRIC" id="fig|1195236.3.peg.5390"/>
<comment type="subcellular location">
    <subcellularLocation>
        <location evidence="1">Cell membrane</location>
        <topology evidence="1">Multi-pass membrane protein</topology>
    </subcellularLocation>
</comment>
<keyword evidence="7 8" id="KW-0472">Membrane</keyword>
<dbReference type="STRING" id="1195236.CTER_5253"/>
<feature type="transmembrane region" description="Helical" evidence="8">
    <location>
        <begin position="241"/>
        <end position="271"/>
    </location>
</feature>
<dbReference type="Pfam" id="PF01594">
    <property type="entry name" value="AI-2E_transport"/>
    <property type="match status" value="1"/>
</dbReference>
<dbReference type="PANTHER" id="PTHR21716">
    <property type="entry name" value="TRANSMEMBRANE PROTEIN"/>
    <property type="match status" value="1"/>
</dbReference>
<evidence type="ECO:0000256" key="7">
    <source>
        <dbReference type="ARBA" id="ARBA00023136"/>
    </source>
</evidence>
<evidence type="ECO:0000256" key="8">
    <source>
        <dbReference type="SAM" id="Phobius"/>
    </source>
</evidence>
<dbReference type="AlphaFoldDB" id="S0FKW7"/>
<comment type="similarity">
    <text evidence="2">Belongs to the autoinducer-2 exporter (AI-2E) (TC 2.A.86) family.</text>
</comment>
<keyword evidence="4" id="KW-1003">Cell membrane</keyword>
<feature type="transmembrane region" description="Helical" evidence="8">
    <location>
        <begin position="278"/>
        <end position="300"/>
    </location>
</feature>
<evidence type="ECO:0000256" key="4">
    <source>
        <dbReference type="ARBA" id="ARBA00022475"/>
    </source>
</evidence>
<dbReference type="PANTHER" id="PTHR21716:SF53">
    <property type="entry name" value="PERMEASE PERM-RELATED"/>
    <property type="match status" value="1"/>
</dbReference>
<dbReference type="InterPro" id="IPR002549">
    <property type="entry name" value="AI-2E-like"/>
</dbReference>
<comment type="caution">
    <text evidence="9">The sequence shown here is derived from an EMBL/GenBank/DDBJ whole genome shotgun (WGS) entry which is preliminary data.</text>
</comment>
<feature type="transmembrane region" description="Helical" evidence="8">
    <location>
        <begin position="7"/>
        <end position="28"/>
    </location>
</feature>
<dbReference type="eggNOG" id="COG0628">
    <property type="taxonomic scope" value="Bacteria"/>
</dbReference>
<gene>
    <name evidence="9" type="ORF">CTER_5253</name>
</gene>
<dbReference type="RefSeq" id="WP_004630930.1">
    <property type="nucleotide sequence ID" value="NZ_AORV01000072.1"/>
</dbReference>
<name>S0FKW7_RUMCE</name>
<evidence type="ECO:0000256" key="5">
    <source>
        <dbReference type="ARBA" id="ARBA00022692"/>
    </source>
</evidence>
<proteinExistence type="inferred from homology"/>
<protein>
    <submittedName>
        <fullName evidence="9">Putative permease</fullName>
    </submittedName>
</protein>
<organism evidence="9 10">
    <name type="scientific">Ruminiclostridium cellobioparum subsp. termitidis CT1112</name>
    <dbReference type="NCBI Taxonomy" id="1195236"/>
    <lineage>
        <taxon>Bacteria</taxon>
        <taxon>Bacillati</taxon>
        <taxon>Bacillota</taxon>
        <taxon>Clostridia</taxon>
        <taxon>Eubacteriales</taxon>
        <taxon>Oscillospiraceae</taxon>
        <taxon>Ruminiclostridium</taxon>
    </lineage>
</organism>
<evidence type="ECO:0000313" key="9">
    <source>
        <dbReference type="EMBL" id="EMS69168.1"/>
    </source>
</evidence>
<feature type="transmembrane region" description="Helical" evidence="8">
    <location>
        <begin position="34"/>
        <end position="52"/>
    </location>
</feature>
<feature type="transmembrane region" description="Helical" evidence="8">
    <location>
        <begin position="218"/>
        <end position="235"/>
    </location>
</feature>
<evidence type="ECO:0000256" key="1">
    <source>
        <dbReference type="ARBA" id="ARBA00004651"/>
    </source>
</evidence>
<keyword evidence="5 8" id="KW-0812">Transmembrane</keyword>
<evidence type="ECO:0000313" key="10">
    <source>
        <dbReference type="Proteomes" id="UP000014155"/>
    </source>
</evidence>
<evidence type="ECO:0000256" key="6">
    <source>
        <dbReference type="ARBA" id="ARBA00022989"/>
    </source>
</evidence>
<feature type="transmembrane region" description="Helical" evidence="8">
    <location>
        <begin position="64"/>
        <end position="89"/>
    </location>
</feature>
<keyword evidence="10" id="KW-1185">Reference proteome</keyword>
<keyword evidence="3" id="KW-0813">Transport</keyword>
<evidence type="ECO:0000256" key="2">
    <source>
        <dbReference type="ARBA" id="ARBA00009773"/>
    </source>
</evidence>
<keyword evidence="6 8" id="KW-1133">Transmembrane helix</keyword>
<dbReference type="GO" id="GO:0055085">
    <property type="term" value="P:transmembrane transport"/>
    <property type="evidence" value="ECO:0007669"/>
    <property type="project" value="TreeGrafter"/>
</dbReference>
<feature type="transmembrane region" description="Helical" evidence="8">
    <location>
        <begin position="153"/>
        <end position="177"/>
    </location>
</feature>
<dbReference type="EMBL" id="AORV01000072">
    <property type="protein sequence ID" value="EMS69168.1"/>
    <property type="molecule type" value="Genomic_DNA"/>
</dbReference>
<feature type="transmembrane region" description="Helical" evidence="8">
    <location>
        <begin position="312"/>
        <end position="333"/>
    </location>
</feature>
<dbReference type="GO" id="GO:0005886">
    <property type="term" value="C:plasma membrane"/>
    <property type="evidence" value="ECO:0007669"/>
    <property type="project" value="UniProtKB-SubCell"/>
</dbReference>
<dbReference type="Proteomes" id="UP000014155">
    <property type="component" value="Unassembled WGS sequence"/>
</dbReference>
<evidence type="ECO:0000256" key="3">
    <source>
        <dbReference type="ARBA" id="ARBA00022448"/>
    </source>
</evidence>
<accession>S0FKW7</accession>
<reference evidence="9 10" key="1">
    <citation type="journal article" date="2013" name="Genome Announc.">
        <title>Draft Genome Sequence of the Cellulolytic, Mesophilic, Anaerobic Bacterium Clostridium termitidis Strain CT1112 (DSM 5398).</title>
        <authorList>
            <person name="Lal S."/>
            <person name="Ramachandran U."/>
            <person name="Zhang X."/>
            <person name="Munir R."/>
            <person name="Sparling R."/>
            <person name="Levin D.B."/>
        </authorList>
    </citation>
    <scope>NUCLEOTIDE SEQUENCE [LARGE SCALE GENOMIC DNA]</scope>
    <source>
        <strain evidence="9 10">CT1112</strain>
    </source>
</reference>
<sequence length="349" mass="38897">MRNMKKTVFYIILVLLVAGMILFAYYYGDKIFKILSPLFMAVFIAYAIYPMVVRFERNGVKRHYAIIIIYIFAALSLAFFVIFIMPHVISNAKELFNTLPDIAGRYRELFNSYISRIKTSRWPDEIKNMIFGELNVGTGFVQNYASRAMKKSLAILASSIGIFMNIVLSMIIAYYLLKDIEDIKRSTLMLAPKKMRNDLINLGRELNTIITNFIRGQLITALIVGLLETIGLYLVHVKYPFILGVIGGIANIIPFFGPVLGAIPAVALALLQSPTKALLAAAVFIVVQQIDNAFISPKIIEGKLGLHPITTIIAVLIGGEFFGILGMLLGVPVTAMIKVILKRVIDIIV</sequence>